<dbReference type="FunFam" id="1.10.3470.10:FF:000001">
    <property type="entry name" value="Vitamin B12 ABC transporter permease BtuC"/>
    <property type="match status" value="1"/>
</dbReference>
<keyword evidence="7 8" id="KW-0472">Membrane</keyword>
<dbReference type="Pfam" id="PF01032">
    <property type="entry name" value="FecCD"/>
    <property type="match status" value="1"/>
</dbReference>
<dbReference type="GO" id="GO:0033214">
    <property type="term" value="P:siderophore-iron import into cell"/>
    <property type="evidence" value="ECO:0007669"/>
    <property type="project" value="TreeGrafter"/>
</dbReference>
<dbReference type="EMBL" id="CP073249">
    <property type="protein sequence ID" value="QUF08277.1"/>
    <property type="molecule type" value="Genomic_DNA"/>
</dbReference>
<comment type="similarity">
    <text evidence="2">Belongs to the binding-protein-dependent transport system permease family. FecCD subfamily.</text>
</comment>
<feature type="transmembrane region" description="Helical" evidence="8">
    <location>
        <begin position="336"/>
        <end position="356"/>
    </location>
</feature>
<dbReference type="InterPro" id="IPR037294">
    <property type="entry name" value="ABC_BtuC-like"/>
</dbReference>
<name>A0AA45LEE0_9PSEU</name>
<dbReference type="Proteomes" id="UP000677152">
    <property type="component" value="Chromosome"/>
</dbReference>
<keyword evidence="3" id="KW-0813">Transport</keyword>
<evidence type="ECO:0000256" key="7">
    <source>
        <dbReference type="ARBA" id="ARBA00023136"/>
    </source>
</evidence>
<sequence>MTVTATVTATAVAETRVVRTGAPRPSSGRRLPTGALALLALLVGAVLLSLLVGGRGLSPAQVWAALLGDGDPESSAIVLGQRLPRTVIGLLGGCALAVAGALVQGHTRNPLADPGLLGVTSGASLAVVLAISLLGLTTPDGYLWFAFAGAALGTVVVTAIGLAAGRRRDASPASLALAGAAVSALLSAITGVLLLLDAGALDVHRFWTVGSLAGGRGFDVVAAAGPPLLLGLLVALAHAPALNTLALGDDLARALGRRLLPARLVGLLAVTLLVGSATALVGSLGFVGLVAPHLVRGVTGPDHRALLPVCAVAGAVLVLLADVLGRVVIAPAELPVGIVLGVAGGPAFLLVVVRHLRGAR</sequence>
<keyword evidence="6 8" id="KW-1133">Transmembrane helix</keyword>
<protein>
    <submittedName>
        <fullName evidence="9">Iron ABC transporter permease</fullName>
    </submittedName>
</protein>
<feature type="transmembrane region" description="Helical" evidence="8">
    <location>
        <begin position="142"/>
        <end position="163"/>
    </location>
</feature>
<feature type="transmembrane region" description="Helical" evidence="8">
    <location>
        <begin position="115"/>
        <end position="136"/>
    </location>
</feature>
<dbReference type="PANTHER" id="PTHR30472">
    <property type="entry name" value="FERRIC ENTEROBACTIN TRANSPORT SYSTEM PERMEASE PROTEIN"/>
    <property type="match status" value="1"/>
</dbReference>
<dbReference type="InterPro" id="IPR000522">
    <property type="entry name" value="ABC_transptr_permease_BtuC"/>
</dbReference>
<accession>A0AA45LEE0</accession>
<keyword evidence="4" id="KW-1003">Cell membrane</keyword>
<dbReference type="CDD" id="cd06550">
    <property type="entry name" value="TM_ABC_iron-siderophores_like"/>
    <property type="match status" value="1"/>
</dbReference>
<dbReference type="GO" id="GO:0022857">
    <property type="term" value="F:transmembrane transporter activity"/>
    <property type="evidence" value="ECO:0007669"/>
    <property type="project" value="InterPro"/>
</dbReference>
<keyword evidence="5 8" id="KW-0812">Transmembrane</keyword>
<gene>
    <name evidence="9" type="ORF">KCV87_30880</name>
</gene>
<proteinExistence type="inferred from homology"/>
<comment type="subcellular location">
    <subcellularLocation>
        <location evidence="1">Cell membrane</location>
        <topology evidence="1">Multi-pass membrane protein</topology>
    </subcellularLocation>
</comment>
<dbReference type="SUPFAM" id="SSF81345">
    <property type="entry name" value="ABC transporter involved in vitamin B12 uptake, BtuC"/>
    <property type="match status" value="1"/>
</dbReference>
<evidence type="ECO:0000256" key="3">
    <source>
        <dbReference type="ARBA" id="ARBA00022448"/>
    </source>
</evidence>
<organism evidence="9 10">
    <name type="scientific">Actinosynnema pretiosum subsp. pretiosum</name>
    <dbReference type="NCBI Taxonomy" id="103721"/>
    <lineage>
        <taxon>Bacteria</taxon>
        <taxon>Bacillati</taxon>
        <taxon>Actinomycetota</taxon>
        <taxon>Actinomycetes</taxon>
        <taxon>Pseudonocardiales</taxon>
        <taxon>Pseudonocardiaceae</taxon>
        <taxon>Actinosynnema</taxon>
    </lineage>
</organism>
<reference evidence="9" key="1">
    <citation type="submission" date="2021-04" db="EMBL/GenBank/DDBJ databases">
        <title>Genomic sequence of Actinosynnema pretiosum subsp. pretiosum ATCC 31280 (C-14919).</title>
        <authorList>
            <person name="Bai L."/>
            <person name="Wang X."/>
            <person name="Xiao Y."/>
        </authorList>
    </citation>
    <scope>NUCLEOTIDE SEQUENCE</scope>
    <source>
        <strain evidence="9">ATCC 31280</strain>
    </source>
</reference>
<feature type="transmembrane region" description="Helical" evidence="8">
    <location>
        <begin position="34"/>
        <end position="53"/>
    </location>
</feature>
<dbReference type="AlphaFoldDB" id="A0AA45LEE0"/>
<dbReference type="Gene3D" id="1.10.3470.10">
    <property type="entry name" value="ABC transporter involved in vitamin B12 uptake, BtuC"/>
    <property type="match status" value="1"/>
</dbReference>
<evidence type="ECO:0000256" key="1">
    <source>
        <dbReference type="ARBA" id="ARBA00004651"/>
    </source>
</evidence>
<evidence type="ECO:0000256" key="5">
    <source>
        <dbReference type="ARBA" id="ARBA00022692"/>
    </source>
</evidence>
<dbReference type="GO" id="GO:0005886">
    <property type="term" value="C:plasma membrane"/>
    <property type="evidence" value="ECO:0007669"/>
    <property type="project" value="UniProtKB-SubCell"/>
</dbReference>
<evidence type="ECO:0000256" key="4">
    <source>
        <dbReference type="ARBA" id="ARBA00022475"/>
    </source>
</evidence>
<evidence type="ECO:0000256" key="2">
    <source>
        <dbReference type="ARBA" id="ARBA00007935"/>
    </source>
</evidence>
<feature type="transmembrane region" description="Helical" evidence="8">
    <location>
        <begin position="175"/>
        <end position="196"/>
    </location>
</feature>
<evidence type="ECO:0000256" key="8">
    <source>
        <dbReference type="SAM" id="Phobius"/>
    </source>
</evidence>
<dbReference type="PANTHER" id="PTHR30472:SF1">
    <property type="entry name" value="FE(3+) DICITRATE TRANSPORT SYSTEM PERMEASE PROTEIN FECC-RELATED"/>
    <property type="match status" value="1"/>
</dbReference>
<evidence type="ECO:0000256" key="6">
    <source>
        <dbReference type="ARBA" id="ARBA00022989"/>
    </source>
</evidence>
<feature type="transmembrane region" description="Helical" evidence="8">
    <location>
        <begin position="228"/>
        <end position="248"/>
    </location>
</feature>
<evidence type="ECO:0000313" key="10">
    <source>
        <dbReference type="Proteomes" id="UP000677152"/>
    </source>
</evidence>
<evidence type="ECO:0000313" key="9">
    <source>
        <dbReference type="EMBL" id="QUF08277.1"/>
    </source>
</evidence>
<feature type="transmembrane region" description="Helical" evidence="8">
    <location>
        <begin position="305"/>
        <end position="324"/>
    </location>
</feature>
<feature type="transmembrane region" description="Helical" evidence="8">
    <location>
        <begin position="83"/>
        <end position="103"/>
    </location>
</feature>
<feature type="transmembrane region" description="Helical" evidence="8">
    <location>
        <begin position="260"/>
        <end position="285"/>
    </location>
</feature>